<evidence type="ECO:0000256" key="1">
    <source>
        <dbReference type="PROSITE-ProRule" id="PRU00339"/>
    </source>
</evidence>
<evidence type="ECO:0000313" key="2">
    <source>
        <dbReference type="EMBL" id="PDO09291.1"/>
    </source>
</evidence>
<dbReference type="SUPFAM" id="SSF48452">
    <property type="entry name" value="TPR-like"/>
    <property type="match status" value="1"/>
</dbReference>
<keyword evidence="1" id="KW-0802">TPR repeat</keyword>
<evidence type="ECO:0000313" key="3">
    <source>
        <dbReference type="Proteomes" id="UP000243688"/>
    </source>
</evidence>
<dbReference type="PROSITE" id="PS50005">
    <property type="entry name" value="TPR"/>
    <property type="match status" value="1"/>
</dbReference>
<accession>A0A2A6DWX6</accession>
<dbReference type="Pfam" id="PF02810">
    <property type="entry name" value="SEC-C"/>
    <property type="match status" value="1"/>
</dbReference>
<name>A0A2A6DWX6_9BACL</name>
<dbReference type="InterPro" id="IPR019734">
    <property type="entry name" value="TPR_rpt"/>
</dbReference>
<dbReference type="SUPFAM" id="SSF103642">
    <property type="entry name" value="Sec-C motif"/>
    <property type="match status" value="1"/>
</dbReference>
<dbReference type="InterPro" id="IPR004027">
    <property type="entry name" value="SEC_C_motif"/>
</dbReference>
<dbReference type="AlphaFoldDB" id="A0A2A6DWX6"/>
<comment type="caution">
    <text evidence="2">The sequence shown here is derived from an EMBL/GenBank/DDBJ whole genome shotgun (WGS) entry which is preliminary data.</text>
</comment>
<dbReference type="EMBL" id="MOXJ01000048">
    <property type="protein sequence ID" value="PDO09291.1"/>
    <property type="molecule type" value="Genomic_DNA"/>
</dbReference>
<dbReference type="Gene3D" id="1.25.40.10">
    <property type="entry name" value="Tetratricopeptide repeat domain"/>
    <property type="match status" value="1"/>
</dbReference>
<dbReference type="InterPro" id="IPR011990">
    <property type="entry name" value="TPR-like_helical_dom_sf"/>
</dbReference>
<proteinExistence type="predicted"/>
<sequence>MRKIGRNDPCPCGSGKKYKHCCLPLDEASRVVRLVDERVRDERAESRTAVLSVVRDDRFWTGPQYRRIAERFVWIVGEDEDFRDVWDVLMCWRLYSSATAPDVRKPEIYVAALEYLFGQLREEKYATQKEIADKHGVAASAVSRIFTRIVDTLFDRNVEPPEWPQKPDGPAPPGIGNGMTFVRSSTPFSFLNGTEKTMFRLAGVLEESGVARAADALEHDDWPEGKTPRDQAQELLYDAMDESSSARRVRLARQALRLYPDSPDAYNILAEEAPTKEEALAFYRLGIEAGERDLGPDLFRKYKGHFWGYIRTRPYMRSKFGYAFTCEELGRYEEAIWHYRDLLHLNPNDNQGARYRLLHLYFALKRLEEAADLLDQYDEYSTYWAFGWFMASYLRGADDRVLKKLWNDARSVNPHVPAYMLGKKPLLPGRPDWIAVGGESEAAAYVYELKHLGLLDERLRAWVRKQESGRKG</sequence>
<feature type="repeat" description="TPR" evidence="1">
    <location>
        <begin position="316"/>
        <end position="349"/>
    </location>
</feature>
<protein>
    <submittedName>
        <fullName evidence="2">Uncharacterized protein</fullName>
    </submittedName>
</protein>
<gene>
    <name evidence="2" type="ORF">BLM47_13335</name>
</gene>
<dbReference type="Proteomes" id="UP000243688">
    <property type="component" value="Unassembled WGS sequence"/>
</dbReference>
<dbReference type="Gene3D" id="3.10.450.50">
    <property type="match status" value="1"/>
</dbReference>
<reference evidence="2 3" key="1">
    <citation type="submission" date="2016-12" db="EMBL/GenBank/DDBJ databases">
        <title>Candidatus Reconcilibacillus cellulovorans genome.</title>
        <authorList>
            <person name="Kolinko S."/>
            <person name="Wu Y.-W."/>
            <person name="Tachea F."/>
            <person name="Denzel E."/>
            <person name="Hiras J."/>
            <person name="Baecker N."/>
            <person name="Chan L.J."/>
            <person name="Eichorst S.A."/>
            <person name="Frey D."/>
            <person name="Adams P.D."/>
            <person name="Pray T."/>
            <person name="Tanjore D."/>
            <person name="Petzold C.J."/>
            <person name="Gladden J.M."/>
            <person name="Simmons B.A."/>
            <person name="Singer S.W."/>
        </authorList>
    </citation>
    <scope>NUCLEOTIDE SEQUENCE [LARGE SCALE GENOMIC DNA]</scope>
    <source>
        <strain evidence="2">JTherm</strain>
    </source>
</reference>
<organism evidence="2 3">
    <name type="scientific">Candidatus Reconcilbacillus cellulovorans</name>
    <dbReference type="NCBI Taxonomy" id="1906605"/>
    <lineage>
        <taxon>Bacteria</taxon>
        <taxon>Bacillati</taxon>
        <taxon>Bacillota</taxon>
        <taxon>Bacilli</taxon>
        <taxon>Bacillales</taxon>
        <taxon>Paenibacillaceae</taxon>
        <taxon>Candidatus Reconcilbacillus</taxon>
    </lineage>
</organism>
<dbReference type="Pfam" id="PF14559">
    <property type="entry name" value="TPR_19"/>
    <property type="match status" value="1"/>
</dbReference>